<reference evidence="12 15" key="2">
    <citation type="submission" date="2019-11" db="EMBL/GenBank/DDBJ databases">
        <title>Flavobacterium resistens genome.</title>
        <authorList>
            <person name="Wilson V.M."/>
            <person name="Newman J.D."/>
        </authorList>
    </citation>
    <scope>NUCLEOTIDE SEQUENCE [LARGE SCALE GENOMIC DNA]</scope>
    <source>
        <strain evidence="12 15">DSM 19382</strain>
    </source>
</reference>
<evidence type="ECO:0000256" key="1">
    <source>
        <dbReference type="ARBA" id="ARBA00001913"/>
    </source>
</evidence>
<dbReference type="InterPro" id="IPR014718">
    <property type="entry name" value="GH-type_carb-bd"/>
</dbReference>
<sequence length="324" mass="36435">MEKLEVITIKNKSALEMTISNFGATVIGLKVKNSKGEIYDVAAGLKNASDYLEAPYSNVKLFLGSSIGRYAGRISGGEFEIDDIVYKIENQDGVHLHGGENGFFKKFWSVKEVADDFVVLSYLSKNNEEGYPGNLNVEARFELTPENEVKITYTANTDLSTPVNLTSHVYFNLNGKGSVLDHELQINSDFHLDVDSQLLPTGKLNKSEGTDFDRNEKAKIRREDFKGYDDTFVFNENQLKASLSSAESGINMDIFSNQPAMVVYTPKEFPVLPFSNNDQYEKFPAICFEPQNFPDAPNKKHFPDSILRAGENYLNEMIFAFTFK</sequence>
<feature type="active site" description="Proton donor" evidence="9">
    <location>
        <position position="168"/>
    </location>
</feature>
<reference evidence="13 14" key="1">
    <citation type="submission" date="2017-05" db="EMBL/GenBank/DDBJ databases">
        <authorList>
            <person name="Varghese N."/>
            <person name="Submissions S."/>
        </authorList>
    </citation>
    <scope>NUCLEOTIDE SEQUENCE [LARGE SCALE GENOMIC DNA]</scope>
    <source>
        <strain evidence="13 14">DSM 19382</strain>
    </source>
</reference>
<dbReference type="PIRSF" id="PIRSF005096">
    <property type="entry name" value="GALM"/>
    <property type="match status" value="1"/>
</dbReference>
<evidence type="ECO:0000256" key="4">
    <source>
        <dbReference type="ARBA" id="ARBA00011245"/>
    </source>
</evidence>
<organism evidence="13 14">
    <name type="scientific">Flavobacterium resistens</name>
    <dbReference type="NCBI Taxonomy" id="443612"/>
    <lineage>
        <taxon>Bacteria</taxon>
        <taxon>Pseudomonadati</taxon>
        <taxon>Bacteroidota</taxon>
        <taxon>Flavobacteriia</taxon>
        <taxon>Flavobacteriales</taxon>
        <taxon>Flavobacteriaceae</taxon>
        <taxon>Flavobacterium</taxon>
    </lineage>
</organism>
<evidence type="ECO:0000313" key="14">
    <source>
        <dbReference type="Proteomes" id="UP000317289"/>
    </source>
</evidence>
<dbReference type="EMBL" id="FXTA01000003">
    <property type="protein sequence ID" value="SMO72813.1"/>
    <property type="molecule type" value="Genomic_DNA"/>
</dbReference>
<dbReference type="GO" id="GO:0030246">
    <property type="term" value="F:carbohydrate binding"/>
    <property type="evidence" value="ECO:0007669"/>
    <property type="project" value="InterPro"/>
</dbReference>
<comment type="similarity">
    <text evidence="3 8">Belongs to the aldose epimerase family.</text>
</comment>
<evidence type="ECO:0000256" key="11">
    <source>
        <dbReference type="PIRSR" id="PIRSR005096-3"/>
    </source>
</evidence>
<accession>A0A521DM72</accession>
<dbReference type="SUPFAM" id="SSF74650">
    <property type="entry name" value="Galactose mutarotase-like"/>
    <property type="match status" value="1"/>
</dbReference>
<evidence type="ECO:0000256" key="10">
    <source>
        <dbReference type="PIRSR" id="PIRSR005096-2"/>
    </source>
</evidence>
<evidence type="ECO:0000313" key="13">
    <source>
        <dbReference type="EMBL" id="SMO72813.1"/>
    </source>
</evidence>
<proteinExistence type="inferred from homology"/>
<name>A0A521DM72_9FLAO</name>
<comment type="subunit">
    <text evidence="4">Monomer.</text>
</comment>
<dbReference type="InterPro" id="IPR047215">
    <property type="entry name" value="Galactose_mutarotase-like"/>
</dbReference>
<dbReference type="PANTHER" id="PTHR10091">
    <property type="entry name" value="ALDOSE-1-EPIMERASE"/>
    <property type="match status" value="1"/>
</dbReference>
<comment type="pathway">
    <text evidence="2 8">Carbohydrate metabolism; hexose metabolism.</text>
</comment>
<dbReference type="InterPro" id="IPR015443">
    <property type="entry name" value="Aldose_1-epimerase"/>
</dbReference>
<dbReference type="CDD" id="cd09019">
    <property type="entry name" value="galactose_mutarotase_like"/>
    <property type="match status" value="1"/>
</dbReference>
<feature type="binding site" evidence="10">
    <location>
        <position position="229"/>
    </location>
    <ligand>
        <name>beta-D-galactose</name>
        <dbReference type="ChEBI" id="CHEBI:27667"/>
    </ligand>
</feature>
<evidence type="ECO:0000256" key="6">
    <source>
        <dbReference type="ARBA" id="ARBA00023235"/>
    </source>
</evidence>
<protein>
    <recommendedName>
        <fullName evidence="8">Aldose 1-epimerase</fullName>
        <ecNumber evidence="8">5.1.3.3</ecNumber>
    </recommendedName>
</protein>
<dbReference type="InterPro" id="IPR008183">
    <property type="entry name" value="Aldose_1/G6P_1-epimerase"/>
</dbReference>
<feature type="active site" description="Proton acceptor" evidence="9">
    <location>
        <position position="289"/>
    </location>
</feature>
<evidence type="ECO:0000256" key="2">
    <source>
        <dbReference type="ARBA" id="ARBA00005028"/>
    </source>
</evidence>
<dbReference type="EMBL" id="WKKG01000004">
    <property type="protein sequence ID" value="MRX68338.1"/>
    <property type="molecule type" value="Genomic_DNA"/>
</dbReference>
<dbReference type="RefSeq" id="WP_142451070.1">
    <property type="nucleotide sequence ID" value="NZ_FXTA01000003.1"/>
</dbReference>
<evidence type="ECO:0000313" key="15">
    <source>
        <dbReference type="Proteomes" id="UP000468990"/>
    </source>
</evidence>
<dbReference type="GO" id="GO:0033499">
    <property type="term" value="P:galactose catabolic process via UDP-galactose, Leloir pathway"/>
    <property type="evidence" value="ECO:0007669"/>
    <property type="project" value="TreeGrafter"/>
</dbReference>
<dbReference type="Proteomes" id="UP000468990">
    <property type="component" value="Unassembled WGS sequence"/>
</dbReference>
<feature type="binding site" evidence="11">
    <location>
        <begin position="168"/>
        <end position="170"/>
    </location>
    <ligand>
        <name>beta-D-galactose</name>
        <dbReference type="ChEBI" id="CHEBI:27667"/>
    </ligand>
</feature>
<dbReference type="OrthoDB" id="9779408at2"/>
<comment type="catalytic activity">
    <reaction evidence="8">
        <text>alpha-D-glucose = beta-D-glucose</text>
        <dbReference type="Rhea" id="RHEA:10264"/>
        <dbReference type="ChEBI" id="CHEBI:15903"/>
        <dbReference type="ChEBI" id="CHEBI:17925"/>
        <dbReference type="EC" id="5.1.3.3"/>
    </reaction>
</comment>
<dbReference type="NCBIfam" id="NF008277">
    <property type="entry name" value="PRK11055.1"/>
    <property type="match status" value="1"/>
</dbReference>
<evidence type="ECO:0000256" key="3">
    <source>
        <dbReference type="ARBA" id="ARBA00006206"/>
    </source>
</evidence>
<evidence type="ECO:0000256" key="7">
    <source>
        <dbReference type="ARBA" id="ARBA00023277"/>
    </source>
</evidence>
<dbReference type="Gene3D" id="2.70.98.10">
    <property type="match status" value="1"/>
</dbReference>
<comment type="cofactor">
    <cofactor evidence="1">
        <name>Ca(2+)</name>
        <dbReference type="ChEBI" id="CHEBI:29108"/>
    </cofactor>
</comment>
<keyword evidence="5" id="KW-0106">Calcium</keyword>
<evidence type="ECO:0000313" key="12">
    <source>
        <dbReference type="EMBL" id="MRX68338.1"/>
    </source>
</evidence>
<dbReference type="UniPathway" id="UPA00242"/>
<dbReference type="PANTHER" id="PTHR10091:SF0">
    <property type="entry name" value="GALACTOSE MUTAROTASE"/>
    <property type="match status" value="1"/>
</dbReference>
<dbReference type="AlphaFoldDB" id="A0A521DM72"/>
<dbReference type="Proteomes" id="UP000317289">
    <property type="component" value="Unassembled WGS sequence"/>
</dbReference>
<keyword evidence="7 8" id="KW-0119">Carbohydrate metabolism</keyword>
<dbReference type="EC" id="5.1.3.3" evidence="8"/>
<dbReference type="InterPro" id="IPR011013">
    <property type="entry name" value="Gal_mutarotase_sf_dom"/>
</dbReference>
<gene>
    <name evidence="12" type="ORF">GJU42_10250</name>
    <name evidence="13" type="ORF">SAMN06265349_103400</name>
</gene>
<dbReference type="Pfam" id="PF01263">
    <property type="entry name" value="Aldose_epim"/>
    <property type="match status" value="1"/>
</dbReference>
<evidence type="ECO:0000256" key="9">
    <source>
        <dbReference type="PIRSR" id="PIRSR005096-1"/>
    </source>
</evidence>
<evidence type="ECO:0000256" key="8">
    <source>
        <dbReference type="PIRNR" id="PIRNR005096"/>
    </source>
</evidence>
<evidence type="ECO:0000256" key="5">
    <source>
        <dbReference type="ARBA" id="ARBA00022837"/>
    </source>
</evidence>
<dbReference type="GO" id="GO:0006006">
    <property type="term" value="P:glucose metabolic process"/>
    <property type="evidence" value="ECO:0007669"/>
    <property type="project" value="TreeGrafter"/>
</dbReference>
<keyword evidence="6 8" id="KW-0413">Isomerase</keyword>
<dbReference type="GO" id="GO:0004034">
    <property type="term" value="F:aldose 1-epimerase activity"/>
    <property type="evidence" value="ECO:0007669"/>
    <property type="project" value="UniProtKB-EC"/>
</dbReference>
<keyword evidence="15" id="KW-1185">Reference proteome</keyword>